<evidence type="ECO:0000256" key="8">
    <source>
        <dbReference type="RuleBase" id="RU003857"/>
    </source>
</evidence>
<feature type="transmembrane region" description="Helical" evidence="9">
    <location>
        <begin position="311"/>
        <end position="332"/>
    </location>
</feature>
<feature type="domain" description="Globin" evidence="10">
    <location>
        <begin position="590"/>
        <end position="683"/>
    </location>
</feature>
<dbReference type="InterPro" id="IPR005408">
    <property type="entry name" value="2pore_dom_K_chnl_TWIK"/>
</dbReference>
<evidence type="ECO:0000256" key="7">
    <source>
        <dbReference type="ARBA" id="ARBA00023303"/>
    </source>
</evidence>
<dbReference type="GO" id="GO:0020037">
    <property type="term" value="F:heme binding"/>
    <property type="evidence" value="ECO:0007669"/>
    <property type="project" value="InterPro"/>
</dbReference>
<dbReference type="PANTHER" id="PTHR11003:SF249">
    <property type="entry name" value="TWO PORE POTASSIUM CHANNEL PROTEIN SUP-9"/>
    <property type="match status" value="1"/>
</dbReference>
<dbReference type="GO" id="GO:0022841">
    <property type="term" value="F:potassium ion leak channel activity"/>
    <property type="evidence" value="ECO:0007669"/>
    <property type="project" value="TreeGrafter"/>
</dbReference>
<keyword evidence="13" id="KW-1185">Reference proteome</keyword>
<dbReference type="InterPro" id="IPR003280">
    <property type="entry name" value="2pore_dom_K_chnl"/>
</dbReference>
<evidence type="ECO:0000259" key="10">
    <source>
        <dbReference type="Pfam" id="PF00042"/>
    </source>
</evidence>
<feature type="transmembrane region" description="Helical" evidence="9">
    <location>
        <begin position="281"/>
        <end position="299"/>
    </location>
</feature>
<keyword evidence="7 8" id="KW-0407">Ion channel</keyword>
<evidence type="ECO:0000256" key="6">
    <source>
        <dbReference type="ARBA" id="ARBA00023136"/>
    </source>
</evidence>
<gene>
    <name evidence="12" type="ORF">M513_10305</name>
</gene>
<dbReference type="GO" id="GO:0015271">
    <property type="term" value="F:outward rectifier potassium channel activity"/>
    <property type="evidence" value="ECO:0007669"/>
    <property type="project" value="TreeGrafter"/>
</dbReference>
<evidence type="ECO:0000256" key="1">
    <source>
        <dbReference type="ARBA" id="ARBA00004141"/>
    </source>
</evidence>
<evidence type="ECO:0000256" key="9">
    <source>
        <dbReference type="SAM" id="Phobius"/>
    </source>
</evidence>
<dbReference type="AlphaFoldDB" id="A0A085LV25"/>
<evidence type="ECO:0000256" key="3">
    <source>
        <dbReference type="ARBA" id="ARBA00022692"/>
    </source>
</evidence>
<evidence type="ECO:0000256" key="2">
    <source>
        <dbReference type="ARBA" id="ARBA00022448"/>
    </source>
</evidence>
<organism evidence="12 13">
    <name type="scientific">Trichuris suis</name>
    <name type="common">pig whipworm</name>
    <dbReference type="NCBI Taxonomy" id="68888"/>
    <lineage>
        <taxon>Eukaryota</taxon>
        <taxon>Metazoa</taxon>
        <taxon>Ecdysozoa</taxon>
        <taxon>Nematoda</taxon>
        <taxon>Enoplea</taxon>
        <taxon>Dorylaimia</taxon>
        <taxon>Trichinellida</taxon>
        <taxon>Trichuridae</taxon>
        <taxon>Trichuris</taxon>
    </lineage>
</organism>
<keyword evidence="2 8" id="KW-0813">Transport</keyword>
<reference evidence="12 13" key="1">
    <citation type="journal article" date="2014" name="Nat. Genet.">
        <title>Genome and transcriptome of the porcine whipworm Trichuris suis.</title>
        <authorList>
            <person name="Jex A.R."/>
            <person name="Nejsum P."/>
            <person name="Schwarz E.M."/>
            <person name="Hu L."/>
            <person name="Young N.D."/>
            <person name="Hall R.S."/>
            <person name="Korhonen P.K."/>
            <person name="Liao S."/>
            <person name="Thamsborg S."/>
            <person name="Xia J."/>
            <person name="Xu P."/>
            <person name="Wang S."/>
            <person name="Scheerlinck J.P."/>
            <person name="Hofmann A."/>
            <person name="Sternberg P.W."/>
            <person name="Wang J."/>
            <person name="Gasser R.B."/>
        </authorList>
    </citation>
    <scope>NUCLEOTIDE SEQUENCE [LARGE SCALE GENOMIC DNA]</scope>
    <source>
        <strain evidence="12">DCEP-RM93M</strain>
    </source>
</reference>
<name>A0A085LV25_9BILA</name>
<dbReference type="EMBL" id="KL363283">
    <property type="protein sequence ID" value="KFD48821.1"/>
    <property type="molecule type" value="Genomic_DNA"/>
</dbReference>
<dbReference type="PRINTS" id="PR01333">
    <property type="entry name" value="2POREKCHANEL"/>
</dbReference>
<proteinExistence type="inferred from homology"/>
<dbReference type="CDD" id="cd01040">
    <property type="entry name" value="Mb-like"/>
    <property type="match status" value="1"/>
</dbReference>
<feature type="transmembrane region" description="Helical" evidence="9">
    <location>
        <begin position="395"/>
        <end position="412"/>
    </location>
</feature>
<dbReference type="Gene3D" id="1.10.287.70">
    <property type="match status" value="2"/>
</dbReference>
<evidence type="ECO:0000256" key="5">
    <source>
        <dbReference type="ARBA" id="ARBA00023065"/>
    </source>
</evidence>
<dbReference type="SUPFAM" id="SSF46458">
    <property type="entry name" value="Globin-like"/>
    <property type="match status" value="1"/>
</dbReference>
<dbReference type="InterPro" id="IPR013099">
    <property type="entry name" value="K_chnl_dom"/>
</dbReference>
<feature type="transmembrane region" description="Helical" evidence="9">
    <location>
        <begin position="361"/>
        <end position="383"/>
    </location>
</feature>
<dbReference type="InterPro" id="IPR009050">
    <property type="entry name" value="Globin-like_sf"/>
</dbReference>
<dbReference type="InterPro" id="IPR000971">
    <property type="entry name" value="Globin"/>
</dbReference>
<keyword evidence="3 8" id="KW-0812">Transmembrane</keyword>
<dbReference type="Proteomes" id="UP000030764">
    <property type="component" value="Unassembled WGS sequence"/>
</dbReference>
<sequence>MRYSTGKNRLWRAAPPMDNVQATLLRAGKGSPAADEKLRMLQILLAFFRCIYSHKVSTTQADNVRRGGDVNQVDWRARFCLLLNIVGCRSDRTSKMGLEFMASHQRGEVSPAYRLHPLRSFLLTLLLVIYLMIGAAIFVVIEGPDEQLARKNLQTTISQFVKSHNSCVTGTMAGRGPFLSILCAFVTYLISGSVVFSWLESDSRRKLVTTYANLLRNFTDQHSCLQGESSVKGKAGLHLQLFFFKCCFFAAKEVEQLIESVSAAVTKGITLQNANATESSWNFGQSFFFCGTLVSTVGYGRISPVTSAGKAFTIFYCLFGIPLFLVLLSAFVERIRAPAVWLFHVLSRRLGNAMQESRIRLLHLCIITAAILLFLFILPAAIFESIEEDWSYLDAFYYCFVSLTTIGLGDYVPGEKPTQKYRDLYKIMTTGYLLIGLVGMMLFLSVIYDVPELNFGRFLIDDSVNPHEKDRLRTSDSGGPSYTRQIDEVDEDAIMVTSDGFCWTRLYPENKAGPCIHIWTRCWKMGAKLCGFRQTAYFSSSMIDRMEANSANSGEKFEIIQPEFTAKEFAIAELTWAKLKVRFNNQVGMEIFRQIFASCPKVKNLFGVQNREDQKALCDQRMARHTAIFQDIIELLIVDLSQRSDSLTQSLITLGAQHWFFTQRGFRPEFWVIFGNTLVNLIRSLPLSLSQRYLARRTWIKLIVYLLDCVMFGYFQQMNEVVVDPALLPPKRESA</sequence>
<dbReference type="Pfam" id="PF00042">
    <property type="entry name" value="Globin"/>
    <property type="match status" value="1"/>
</dbReference>
<evidence type="ECO:0000256" key="4">
    <source>
        <dbReference type="ARBA" id="ARBA00022989"/>
    </source>
</evidence>
<dbReference type="PANTHER" id="PTHR11003">
    <property type="entry name" value="POTASSIUM CHANNEL, SUBFAMILY K"/>
    <property type="match status" value="1"/>
</dbReference>
<comment type="subcellular location">
    <subcellularLocation>
        <location evidence="1">Membrane</location>
        <topology evidence="1">Multi-pass membrane protein</topology>
    </subcellularLocation>
</comment>
<dbReference type="GO" id="GO:0030322">
    <property type="term" value="P:stabilization of membrane potential"/>
    <property type="evidence" value="ECO:0007669"/>
    <property type="project" value="TreeGrafter"/>
</dbReference>
<keyword evidence="5 8" id="KW-0406">Ion transport</keyword>
<accession>A0A085LV25</accession>
<protein>
    <submittedName>
        <fullName evidence="12">Uncharacterized protein</fullName>
    </submittedName>
</protein>
<dbReference type="GO" id="GO:0019825">
    <property type="term" value="F:oxygen binding"/>
    <property type="evidence" value="ECO:0007669"/>
    <property type="project" value="InterPro"/>
</dbReference>
<feature type="non-terminal residue" evidence="12">
    <location>
        <position position="735"/>
    </location>
</feature>
<dbReference type="InterPro" id="IPR044399">
    <property type="entry name" value="Mb-like_M"/>
</dbReference>
<feature type="transmembrane region" description="Helical" evidence="9">
    <location>
        <begin position="424"/>
        <end position="448"/>
    </location>
</feature>
<dbReference type="InterPro" id="IPR012292">
    <property type="entry name" value="Globin/Proto"/>
</dbReference>
<evidence type="ECO:0000313" key="13">
    <source>
        <dbReference type="Proteomes" id="UP000030764"/>
    </source>
</evidence>
<dbReference type="PRINTS" id="PR01586">
    <property type="entry name" value="TWIKCHANNEL"/>
</dbReference>
<feature type="domain" description="Potassium channel" evidence="11">
    <location>
        <begin position="372"/>
        <end position="449"/>
    </location>
</feature>
<evidence type="ECO:0000259" key="11">
    <source>
        <dbReference type="Pfam" id="PF07885"/>
    </source>
</evidence>
<feature type="transmembrane region" description="Helical" evidence="9">
    <location>
        <begin position="121"/>
        <end position="141"/>
    </location>
</feature>
<evidence type="ECO:0000313" key="12">
    <source>
        <dbReference type="EMBL" id="KFD48821.1"/>
    </source>
</evidence>
<dbReference type="SUPFAM" id="SSF81324">
    <property type="entry name" value="Voltage-gated potassium channels"/>
    <property type="match status" value="2"/>
</dbReference>
<keyword evidence="6 9" id="KW-0472">Membrane</keyword>
<dbReference type="GO" id="GO:0005886">
    <property type="term" value="C:plasma membrane"/>
    <property type="evidence" value="ECO:0007669"/>
    <property type="project" value="TreeGrafter"/>
</dbReference>
<comment type="similarity">
    <text evidence="8">Belongs to the two pore domain potassium channel (TC 1.A.1.8) family.</text>
</comment>
<feature type="transmembrane region" description="Helical" evidence="9">
    <location>
        <begin position="178"/>
        <end position="199"/>
    </location>
</feature>
<feature type="domain" description="Potassium channel" evidence="11">
    <location>
        <begin position="277"/>
        <end position="336"/>
    </location>
</feature>
<dbReference type="Gene3D" id="1.10.490.10">
    <property type="entry name" value="Globins"/>
    <property type="match status" value="1"/>
</dbReference>
<keyword evidence="4 9" id="KW-1133">Transmembrane helix</keyword>
<dbReference type="Pfam" id="PF07885">
    <property type="entry name" value="Ion_trans_2"/>
    <property type="match status" value="2"/>
</dbReference>